<evidence type="ECO:0000313" key="1">
    <source>
        <dbReference type="EMBL" id="CDX18001.1"/>
    </source>
</evidence>
<accession>A0A090DTP1</accession>
<evidence type="ECO:0000313" key="2">
    <source>
        <dbReference type="Proteomes" id="UP000046373"/>
    </source>
</evidence>
<organism evidence="1 2">
    <name type="scientific">Mesorhizobium plurifarium</name>
    <dbReference type="NCBI Taxonomy" id="69974"/>
    <lineage>
        <taxon>Bacteria</taxon>
        <taxon>Pseudomonadati</taxon>
        <taxon>Pseudomonadota</taxon>
        <taxon>Alphaproteobacteria</taxon>
        <taxon>Hyphomicrobiales</taxon>
        <taxon>Phyllobacteriaceae</taxon>
        <taxon>Mesorhizobium</taxon>
    </lineage>
</organism>
<proteinExistence type="predicted"/>
<sequence>MSAAAHLGSQKGKWLASIEASQSGSRMVGCRFPPQVATCFDERPALSWMMKCSGAADVLFAKVSYRDTLIAGPIGRQQLLTFEPPATWDCMKPLAERPDRQWVSAGLMRLARRTSVALYSVGHNANVPCTPCSCPPRCMA</sequence>
<dbReference type="AlphaFoldDB" id="A0A090DTP1"/>
<dbReference type="Proteomes" id="UP000046373">
    <property type="component" value="Unassembled WGS sequence"/>
</dbReference>
<dbReference type="EMBL" id="CCNB01000003">
    <property type="protein sequence ID" value="CDX18001.1"/>
    <property type="molecule type" value="Genomic_DNA"/>
</dbReference>
<gene>
    <name evidence="1" type="ORF">MPLDJ20_110151</name>
</gene>
<reference evidence="1 2" key="1">
    <citation type="submission" date="2014-08" db="EMBL/GenBank/DDBJ databases">
        <authorList>
            <person name="Moulin Lionel"/>
        </authorList>
    </citation>
    <scope>NUCLEOTIDE SEQUENCE [LARGE SCALE GENOMIC DNA]</scope>
</reference>
<name>A0A090DTP1_MESPL</name>
<protein>
    <submittedName>
        <fullName evidence="1">Uncharacterized protein</fullName>
    </submittedName>
</protein>